<dbReference type="AlphaFoldDB" id="A0A2J6RE77"/>
<dbReference type="OrthoDB" id="10418662at2759"/>
<accession>A0A2J6RE77</accession>
<feature type="compositionally biased region" description="Polar residues" evidence="1">
    <location>
        <begin position="21"/>
        <end position="31"/>
    </location>
</feature>
<feature type="region of interest" description="Disordered" evidence="1">
    <location>
        <begin position="21"/>
        <end position="76"/>
    </location>
</feature>
<evidence type="ECO:0000256" key="1">
    <source>
        <dbReference type="SAM" id="MobiDB-lite"/>
    </source>
</evidence>
<dbReference type="EMBL" id="KZ613950">
    <property type="protein sequence ID" value="PMD36793.1"/>
    <property type="molecule type" value="Genomic_DNA"/>
</dbReference>
<evidence type="ECO:0000313" key="3">
    <source>
        <dbReference type="Proteomes" id="UP000235786"/>
    </source>
</evidence>
<dbReference type="Proteomes" id="UP000235786">
    <property type="component" value="Unassembled WGS sequence"/>
</dbReference>
<proteinExistence type="predicted"/>
<reference evidence="2 3" key="1">
    <citation type="submission" date="2016-04" db="EMBL/GenBank/DDBJ databases">
        <title>A degradative enzymes factory behind the ericoid mycorrhizal symbiosis.</title>
        <authorList>
            <consortium name="DOE Joint Genome Institute"/>
            <person name="Martino E."/>
            <person name="Morin E."/>
            <person name="Grelet G."/>
            <person name="Kuo A."/>
            <person name="Kohler A."/>
            <person name="Daghino S."/>
            <person name="Barry K."/>
            <person name="Choi C."/>
            <person name="Cichocki N."/>
            <person name="Clum A."/>
            <person name="Copeland A."/>
            <person name="Hainaut M."/>
            <person name="Haridas S."/>
            <person name="Labutti K."/>
            <person name="Lindquist E."/>
            <person name="Lipzen A."/>
            <person name="Khouja H.-R."/>
            <person name="Murat C."/>
            <person name="Ohm R."/>
            <person name="Olson A."/>
            <person name="Spatafora J."/>
            <person name="Veneault-Fourrey C."/>
            <person name="Henrissat B."/>
            <person name="Grigoriev I."/>
            <person name="Martin F."/>
            <person name="Perotto S."/>
        </authorList>
    </citation>
    <scope>NUCLEOTIDE SEQUENCE [LARGE SCALE GENOMIC DNA]</scope>
    <source>
        <strain evidence="2 3">F</strain>
    </source>
</reference>
<protein>
    <submittedName>
        <fullName evidence="2">Uncharacterized protein</fullName>
    </submittedName>
</protein>
<gene>
    <name evidence="2" type="ORF">L207DRAFT_515306</name>
</gene>
<sequence>MPSKGCYENVVHYKKDLAAPATNQAAQQGGYNTIHGRDPGPLPPGWGAQPNPFPAPKKTGYNPAHGRDPGPPPPGSKSSVFTLSFILFSIYPVSPFMYQSLTESKWVRGFFSHIERRRY</sequence>
<organism evidence="2 3">
    <name type="scientific">Hyaloscypha variabilis (strain UAMH 11265 / GT02V1 / F)</name>
    <name type="common">Meliniomyces variabilis</name>
    <dbReference type="NCBI Taxonomy" id="1149755"/>
    <lineage>
        <taxon>Eukaryota</taxon>
        <taxon>Fungi</taxon>
        <taxon>Dikarya</taxon>
        <taxon>Ascomycota</taxon>
        <taxon>Pezizomycotina</taxon>
        <taxon>Leotiomycetes</taxon>
        <taxon>Helotiales</taxon>
        <taxon>Hyaloscyphaceae</taxon>
        <taxon>Hyaloscypha</taxon>
        <taxon>Hyaloscypha variabilis</taxon>
    </lineage>
</organism>
<keyword evidence="3" id="KW-1185">Reference proteome</keyword>
<name>A0A2J6RE77_HYAVF</name>
<evidence type="ECO:0000313" key="2">
    <source>
        <dbReference type="EMBL" id="PMD36793.1"/>
    </source>
</evidence>